<evidence type="ECO:0000313" key="19">
    <source>
        <dbReference type="EMBL" id="SFU65120.1"/>
    </source>
</evidence>
<evidence type="ECO:0000256" key="1">
    <source>
        <dbReference type="ARBA" id="ARBA00003543"/>
    </source>
</evidence>
<evidence type="ECO:0000259" key="18">
    <source>
        <dbReference type="Pfam" id="PF02823"/>
    </source>
</evidence>
<keyword evidence="8 14" id="KW-0406">Ion transport</keyword>
<evidence type="ECO:0000256" key="7">
    <source>
        <dbReference type="ARBA" id="ARBA00022781"/>
    </source>
</evidence>
<dbReference type="PANTHER" id="PTHR13822:SF10">
    <property type="entry name" value="ATP SYNTHASE EPSILON CHAIN, CHLOROPLASTIC"/>
    <property type="match status" value="1"/>
</dbReference>
<keyword evidence="10 14" id="KW-0139">CF(1)</keyword>
<feature type="domain" description="ATP synthase epsilon subunit C-terminal" evidence="17">
    <location>
        <begin position="86"/>
        <end position="131"/>
    </location>
</feature>
<evidence type="ECO:0000256" key="10">
    <source>
        <dbReference type="ARBA" id="ARBA00023196"/>
    </source>
</evidence>
<feature type="domain" description="ATP synthase F1 complex delta/epsilon subunit N-terminal" evidence="18">
    <location>
        <begin position="6"/>
        <end position="82"/>
    </location>
</feature>
<keyword evidence="5 14" id="KW-0813">Transport</keyword>
<gene>
    <name evidence="14" type="primary">atpC</name>
    <name evidence="19" type="ORF">SAMN05421543_105143</name>
</gene>
<comment type="similarity">
    <text evidence="3 14 15">Belongs to the ATPase epsilon chain family.</text>
</comment>
<evidence type="ECO:0000256" key="5">
    <source>
        <dbReference type="ARBA" id="ARBA00022448"/>
    </source>
</evidence>
<feature type="coiled-coil region" evidence="16">
    <location>
        <begin position="90"/>
        <end position="133"/>
    </location>
</feature>
<keyword evidence="16" id="KW-0175">Coiled coil</keyword>
<evidence type="ECO:0000256" key="9">
    <source>
        <dbReference type="ARBA" id="ARBA00023136"/>
    </source>
</evidence>
<dbReference type="STRING" id="392015.SAMN05421543_105143"/>
<reference evidence="20" key="1">
    <citation type="submission" date="2016-10" db="EMBL/GenBank/DDBJ databases">
        <authorList>
            <person name="Varghese N."/>
        </authorList>
    </citation>
    <scope>NUCLEOTIDE SEQUENCE [LARGE SCALE GENOMIC DNA]</scope>
    <source>
        <strain evidence="20">DSM 17980</strain>
    </source>
</reference>
<dbReference type="InterPro" id="IPR020546">
    <property type="entry name" value="ATP_synth_F1_dsu/esu_N"/>
</dbReference>
<evidence type="ECO:0000256" key="2">
    <source>
        <dbReference type="ARBA" id="ARBA00004202"/>
    </source>
</evidence>
<evidence type="ECO:0000256" key="16">
    <source>
        <dbReference type="SAM" id="Coils"/>
    </source>
</evidence>
<dbReference type="Gene3D" id="1.20.5.440">
    <property type="entry name" value="ATP synthase delta/epsilon subunit, C-terminal domain"/>
    <property type="match status" value="1"/>
</dbReference>
<dbReference type="OrthoDB" id="9804110at2"/>
<keyword evidence="6 14" id="KW-1003">Cell membrane</keyword>
<dbReference type="Proteomes" id="UP000183508">
    <property type="component" value="Unassembled WGS sequence"/>
</dbReference>
<evidence type="ECO:0000256" key="12">
    <source>
        <dbReference type="ARBA" id="ARBA00030215"/>
    </source>
</evidence>
<dbReference type="PANTHER" id="PTHR13822">
    <property type="entry name" value="ATP SYNTHASE DELTA/EPSILON CHAIN"/>
    <property type="match status" value="1"/>
</dbReference>
<dbReference type="SUPFAM" id="SSF46604">
    <property type="entry name" value="Epsilon subunit of F1F0-ATP synthase C-terminal domain"/>
    <property type="match status" value="1"/>
</dbReference>
<dbReference type="FunFam" id="1.20.5.440:FF:000001">
    <property type="entry name" value="ATP synthase epsilon chain"/>
    <property type="match status" value="1"/>
</dbReference>
<dbReference type="eggNOG" id="COG0355">
    <property type="taxonomic scope" value="Bacteria"/>
</dbReference>
<dbReference type="NCBIfam" id="NF009980">
    <property type="entry name" value="PRK13446.1"/>
    <property type="match status" value="1"/>
</dbReference>
<dbReference type="NCBIfam" id="NF001846">
    <property type="entry name" value="PRK00571.1-3"/>
    <property type="match status" value="1"/>
</dbReference>
<evidence type="ECO:0000256" key="11">
    <source>
        <dbReference type="ARBA" id="ARBA00023310"/>
    </source>
</evidence>
<evidence type="ECO:0000256" key="13">
    <source>
        <dbReference type="ARBA" id="ARBA00031795"/>
    </source>
</evidence>
<dbReference type="CDD" id="cd12152">
    <property type="entry name" value="F1-ATPase_delta"/>
    <property type="match status" value="1"/>
</dbReference>
<organism evidence="19 20">
    <name type="scientific">Alicyclobacillus macrosporangiidus</name>
    <dbReference type="NCBI Taxonomy" id="392015"/>
    <lineage>
        <taxon>Bacteria</taxon>
        <taxon>Bacillati</taxon>
        <taxon>Bacillota</taxon>
        <taxon>Bacilli</taxon>
        <taxon>Bacillales</taxon>
        <taxon>Alicyclobacillaceae</taxon>
        <taxon>Alicyclobacillus</taxon>
    </lineage>
</organism>
<dbReference type="Pfam" id="PF00401">
    <property type="entry name" value="ATP-synt_DE"/>
    <property type="match status" value="1"/>
</dbReference>
<name>A0A1I7HWQ8_9BACL</name>
<dbReference type="GO" id="GO:0046933">
    <property type="term" value="F:proton-transporting ATP synthase activity, rotational mechanism"/>
    <property type="evidence" value="ECO:0007669"/>
    <property type="project" value="UniProtKB-UniRule"/>
</dbReference>
<keyword evidence="11 14" id="KW-0066">ATP synthesis</keyword>
<dbReference type="SUPFAM" id="SSF51344">
    <property type="entry name" value="Epsilon subunit of F1F0-ATP synthase N-terminal domain"/>
    <property type="match status" value="1"/>
</dbReference>
<evidence type="ECO:0000313" key="20">
    <source>
        <dbReference type="Proteomes" id="UP000183508"/>
    </source>
</evidence>
<comment type="subcellular location">
    <subcellularLocation>
        <location evidence="2 14">Cell membrane</location>
        <topology evidence="2 14">Peripheral membrane protein</topology>
    </subcellularLocation>
</comment>
<dbReference type="Pfam" id="PF02823">
    <property type="entry name" value="ATP-synt_DE_N"/>
    <property type="match status" value="1"/>
</dbReference>
<dbReference type="GO" id="GO:0045259">
    <property type="term" value="C:proton-transporting ATP synthase complex"/>
    <property type="evidence" value="ECO:0007669"/>
    <property type="project" value="UniProtKB-KW"/>
</dbReference>
<dbReference type="GO" id="GO:0005886">
    <property type="term" value="C:plasma membrane"/>
    <property type="evidence" value="ECO:0007669"/>
    <property type="project" value="UniProtKB-SubCell"/>
</dbReference>
<dbReference type="InterPro" id="IPR036771">
    <property type="entry name" value="ATPsynth_dsu/esu_N"/>
</dbReference>
<dbReference type="InterPro" id="IPR020547">
    <property type="entry name" value="ATP_synth_F1_esu_C"/>
</dbReference>
<keyword evidence="20" id="KW-1185">Reference proteome</keyword>
<evidence type="ECO:0000256" key="14">
    <source>
        <dbReference type="HAMAP-Rule" id="MF_00530"/>
    </source>
</evidence>
<comment type="subunit">
    <text evidence="14 15">F-type ATPases have 2 components, CF(1) - the catalytic core - and CF(0) - the membrane proton channel. CF(1) has five subunits: alpha(3), beta(3), gamma(1), delta(1), epsilon(1). CF(0) has three main subunits: a, b and c.</text>
</comment>
<dbReference type="RefSeq" id="WP_074950694.1">
    <property type="nucleotide sequence ID" value="NZ_FPBV01000005.1"/>
</dbReference>
<keyword evidence="9 14" id="KW-0472">Membrane</keyword>
<evidence type="ECO:0000256" key="8">
    <source>
        <dbReference type="ARBA" id="ARBA00023065"/>
    </source>
</evidence>
<sequence>MSSVLFEVVTPERTVLSQQVQMVSVLTGGGELGILPRHAPLAATVKPCVVRVKLEEGEDYVHVSGGFLEVLPDRVTILAKAAETAEDIDVERAQRAKERAEQRLAQRTEDIDVRRAEAALMRALHRLEVVERSDRAGRLLARRRNS</sequence>
<accession>A0A1I7HWQ8</accession>
<dbReference type="NCBIfam" id="TIGR01216">
    <property type="entry name" value="ATP_synt_epsi"/>
    <property type="match status" value="1"/>
</dbReference>
<evidence type="ECO:0000256" key="6">
    <source>
        <dbReference type="ARBA" id="ARBA00022475"/>
    </source>
</evidence>
<dbReference type="Gene3D" id="2.60.15.10">
    <property type="entry name" value="F0F1 ATP synthase delta/epsilon subunit, N-terminal"/>
    <property type="match status" value="1"/>
</dbReference>
<dbReference type="HAMAP" id="MF_00530">
    <property type="entry name" value="ATP_synth_epsil_bac"/>
    <property type="match status" value="1"/>
</dbReference>
<dbReference type="InterPro" id="IPR001469">
    <property type="entry name" value="ATP_synth_F1_dsu/esu"/>
</dbReference>
<protein>
    <recommendedName>
        <fullName evidence="4 14">ATP synthase epsilon chain</fullName>
    </recommendedName>
    <alternativeName>
        <fullName evidence="13 14">ATP synthase F1 sector epsilon subunit</fullName>
    </alternativeName>
    <alternativeName>
        <fullName evidence="12 14">F-ATPase epsilon subunit</fullName>
    </alternativeName>
</protein>
<evidence type="ECO:0000256" key="4">
    <source>
        <dbReference type="ARBA" id="ARBA00014480"/>
    </source>
</evidence>
<evidence type="ECO:0000256" key="3">
    <source>
        <dbReference type="ARBA" id="ARBA00005712"/>
    </source>
</evidence>
<evidence type="ECO:0000259" key="17">
    <source>
        <dbReference type="Pfam" id="PF00401"/>
    </source>
</evidence>
<dbReference type="EMBL" id="FPBV01000005">
    <property type="protein sequence ID" value="SFU65120.1"/>
    <property type="molecule type" value="Genomic_DNA"/>
</dbReference>
<proteinExistence type="inferred from homology"/>
<evidence type="ECO:0000256" key="15">
    <source>
        <dbReference type="RuleBase" id="RU003656"/>
    </source>
</evidence>
<dbReference type="GO" id="GO:0005524">
    <property type="term" value="F:ATP binding"/>
    <property type="evidence" value="ECO:0007669"/>
    <property type="project" value="UniProtKB-UniRule"/>
</dbReference>
<keyword evidence="7 14" id="KW-0375">Hydrogen ion transport</keyword>
<comment type="function">
    <text evidence="1 14">Produces ATP from ADP in the presence of a proton gradient across the membrane.</text>
</comment>
<dbReference type="AlphaFoldDB" id="A0A1I7HWQ8"/>
<dbReference type="InterPro" id="IPR036794">
    <property type="entry name" value="ATP_F1_dsu/esu_C_sf"/>
</dbReference>